<name>A0ACB7ZS16_9AGAM</name>
<evidence type="ECO:0000313" key="2">
    <source>
        <dbReference type="Proteomes" id="UP000790377"/>
    </source>
</evidence>
<dbReference type="Proteomes" id="UP000790377">
    <property type="component" value="Unassembled WGS sequence"/>
</dbReference>
<comment type="caution">
    <text evidence="1">The sequence shown here is derived from an EMBL/GenBank/DDBJ whole genome shotgun (WGS) entry which is preliminary data.</text>
</comment>
<reference evidence="1" key="1">
    <citation type="journal article" date="2021" name="New Phytol.">
        <title>Evolutionary innovations through gain and loss of genes in the ectomycorrhizal Boletales.</title>
        <authorList>
            <person name="Wu G."/>
            <person name="Miyauchi S."/>
            <person name="Morin E."/>
            <person name="Kuo A."/>
            <person name="Drula E."/>
            <person name="Varga T."/>
            <person name="Kohler A."/>
            <person name="Feng B."/>
            <person name="Cao Y."/>
            <person name="Lipzen A."/>
            <person name="Daum C."/>
            <person name="Hundley H."/>
            <person name="Pangilinan J."/>
            <person name="Johnson J."/>
            <person name="Barry K."/>
            <person name="LaButti K."/>
            <person name="Ng V."/>
            <person name="Ahrendt S."/>
            <person name="Min B."/>
            <person name="Choi I.G."/>
            <person name="Park H."/>
            <person name="Plett J.M."/>
            <person name="Magnuson J."/>
            <person name="Spatafora J.W."/>
            <person name="Nagy L.G."/>
            <person name="Henrissat B."/>
            <person name="Grigoriev I.V."/>
            <person name="Yang Z.L."/>
            <person name="Xu J."/>
            <person name="Martin F.M."/>
        </authorList>
    </citation>
    <scope>NUCLEOTIDE SEQUENCE</scope>
    <source>
        <strain evidence="1">ATCC 28755</strain>
    </source>
</reference>
<protein>
    <submittedName>
        <fullName evidence="1">Uncharacterized protein</fullName>
    </submittedName>
</protein>
<evidence type="ECO:0000313" key="1">
    <source>
        <dbReference type="EMBL" id="KAH7903629.1"/>
    </source>
</evidence>
<organism evidence="1 2">
    <name type="scientific">Hygrophoropsis aurantiaca</name>
    <dbReference type="NCBI Taxonomy" id="72124"/>
    <lineage>
        <taxon>Eukaryota</taxon>
        <taxon>Fungi</taxon>
        <taxon>Dikarya</taxon>
        <taxon>Basidiomycota</taxon>
        <taxon>Agaricomycotina</taxon>
        <taxon>Agaricomycetes</taxon>
        <taxon>Agaricomycetidae</taxon>
        <taxon>Boletales</taxon>
        <taxon>Coniophorineae</taxon>
        <taxon>Hygrophoropsidaceae</taxon>
        <taxon>Hygrophoropsis</taxon>
    </lineage>
</organism>
<accession>A0ACB7ZS16</accession>
<dbReference type="EMBL" id="MU268850">
    <property type="protein sequence ID" value="KAH7903629.1"/>
    <property type="molecule type" value="Genomic_DNA"/>
</dbReference>
<sequence length="636" mass="69750">MVGRGVHELIGINDNGFVRLTIFTSQTSSPKPICSPSTSKYTSMPMCHFNIRVQAYDPPRVGAGIMASVNTAVAGPSVSMAPKRRQAAELPASRSWNANEKRSWRSRQGVSTGKIRTHAITDKYPDLLVVCTPGWNGAKHIKAVTLQNILTHLIHCIVKFCKDAKGNATGMDLLIQCDLFSQLEQQAAQFVTILTTYYTTARPGSLGPSHSDFARQGKYLKLHDIKLYLVAPFSWQGKITLRNLKGYNDIVSLVVENVLDPVENSQNVIFDWAMWVVRLEDLLSSRESELHILPEKLDEPFFLKADWHGLKLCTDPPLPATANSISQGIHFLAMNAGLPGGNSGAIRRDAGNNYGIKLGASYAQLLMAHQESNTTFNRYYSKGTGNLALTAIRNGEIQFDGTIIKQSLALNDFCACAVLALVNIRLDNVENPPEHPETISRNPTVARDTRTINTIKLDPAHKDEIEHHNLLIEFEEARVKAWAAFIGCFSAMPKKKPYQPLMSNVTQIEQHKTIRRLDTVTKEQLNAKQELDTTRSGDTFDLRNQVVADLTVPLDVCKAVEGHASSVQNMSTRIGKYTIHAATAPPVAGPSSVPEDNVAALDTPLAISDDESDDAGGQFGQLPVLPGIQAALTQDS</sequence>
<proteinExistence type="predicted"/>
<gene>
    <name evidence="1" type="ORF">BJ138DRAFT_1191346</name>
</gene>
<keyword evidence="2" id="KW-1185">Reference proteome</keyword>